<dbReference type="GO" id="GO:0048471">
    <property type="term" value="C:perinuclear region of cytoplasm"/>
    <property type="evidence" value="ECO:0007669"/>
    <property type="project" value="UniProtKB-SubCell"/>
</dbReference>
<name>A0AA38XKC4_9EURO</name>
<dbReference type="AlphaFoldDB" id="A0AA38XKC4"/>
<feature type="domain" description="NmrA-like" evidence="8">
    <location>
        <begin position="7"/>
        <end position="308"/>
    </location>
</feature>
<reference evidence="9" key="1">
    <citation type="submission" date="2022-10" db="EMBL/GenBank/DDBJ databases">
        <title>Culturing micro-colonial fungi from biological soil crusts in the Mojave desert and describing Neophaeococcomyces mojavensis, and introducing the new genera and species Taxawa tesnikishii.</title>
        <authorList>
            <person name="Kurbessoian T."/>
            <person name="Stajich J.E."/>
        </authorList>
    </citation>
    <scope>NUCLEOTIDE SEQUENCE</scope>
    <source>
        <strain evidence="9">TK_41</strain>
    </source>
</reference>
<dbReference type="InterPro" id="IPR051164">
    <property type="entry name" value="NmrA-like_oxidored"/>
</dbReference>
<comment type="subcellular location">
    <subcellularLocation>
        <location evidence="2">Cytoplasm</location>
        <location evidence="2">Perinuclear region</location>
    </subcellularLocation>
    <subcellularLocation>
        <location evidence="1">Nucleus</location>
    </subcellularLocation>
</comment>
<dbReference type="PANTHER" id="PTHR42748">
    <property type="entry name" value="NITROGEN METABOLITE REPRESSION PROTEIN NMRA FAMILY MEMBER"/>
    <property type="match status" value="1"/>
</dbReference>
<keyword evidence="10" id="KW-1185">Reference proteome</keyword>
<dbReference type="EMBL" id="JAPDRK010000003">
    <property type="protein sequence ID" value="KAJ9614658.1"/>
    <property type="molecule type" value="Genomic_DNA"/>
</dbReference>
<sequence length="319" mass="34645">MSDSQSKQILAVFGATGKQGGSVVKSILGDPKTASQFSIRAITRDTSKPAAQELTKLGCECVTADADDKESLRSALQGAYAVYAVTNFWERMSADAEIRQGKNIADAAKEAGVQHYIWSSLLNVTELSGGKLSKVAHFDAKAKVEEYIRSIGLPATFFLPGFYMSNIPGQSLNNFQGPYNFALPISTKSPIPLFDADEDTGKFVKGILSNREKVLGARIYGATDYYTPEQIIADFQAVKPKDGQGGVAVQLPEAVFKNIIAGNGLPEQFQDELLENMLLMPQFGYYGGADLKESHSIVDEPLTTWKDFVAKSPAWADLH</sequence>
<dbReference type="InterPro" id="IPR008030">
    <property type="entry name" value="NmrA-like"/>
</dbReference>
<keyword evidence="6" id="KW-0539">Nucleus</keyword>
<dbReference type="Proteomes" id="UP001172673">
    <property type="component" value="Unassembled WGS sequence"/>
</dbReference>
<dbReference type="Gene3D" id="3.90.25.10">
    <property type="entry name" value="UDP-galactose 4-epimerase, domain 1"/>
    <property type="match status" value="1"/>
</dbReference>
<evidence type="ECO:0000313" key="10">
    <source>
        <dbReference type="Proteomes" id="UP001172673"/>
    </source>
</evidence>
<proteinExistence type="inferred from homology"/>
<evidence type="ECO:0000259" key="8">
    <source>
        <dbReference type="Pfam" id="PF05368"/>
    </source>
</evidence>
<evidence type="ECO:0000256" key="7">
    <source>
        <dbReference type="ARBA" id="ARBA00040296"/>
    </source>
</evidence>
<evidence type="ECO:0000256" key="2">
    <source>
        <dbReference type="ARBA" id="ARBA00004556"/>
    </source>
</evidence>
<gene>
    <name evidence="9" type="ORF">H2200_002795</name>
</gene>
<dbReference type="InterPro" id="IPR036291">
    <property type="entry name" value="NAD(P)-bd_dom_sf"/>
</dbReference>
<evidence type="ECO:0000256" key="4">
    <source>
        <dbReference type="ARBA" id="ARBA00022490"/>
    </source>
</evidence>
<dbReference type="FunFam" id="3.40.50.720:FF:000181">
    <property type="entry name" value="NmrA-like family domain-containing protein 1"/>
    <property type="match status" value="1"/>
</dbReference>
<dbReference type="PANTHER" id="PTHR42748:SF31">
    <property type="entry name" value="NMRA-LIKE DOMAIN-CONTAINING PROTEIN-RELATED"/>
    <property type="match status" value="1"/>
</dbReference>
<comment type="caution">
    <text evidence="9">The sequence shown here is derived from an EMBL/GenBank/DDBJ whole genome shotgun (WGS) entry which is preliminary data.</text>
</comment>
<dbReference type="GO" id="GO:0005634">
    <property type="term" value="C:nucleus"/>
    <property type="evidence" value="ECO:0007669"/>
    <property type="project" value="UniProtKB-SubCell"/>
</dbReference>
<organism evidence="9 10">
    <name type="scientific">Cladophialophora chaetospira</name>
    <dbReference type="NCBI Taxonomy" id="386627"/>
    <lineage>
        <taxon>Eukaryota</taxon>
        <taxon>Fungi</taxon>
        <taxon>Dikarya</taxon>
        <taxon>Ascomycota</taxon>
        <taxon>Pezizomycotina</taxon>
        <taxon>Eurotiomycetes</taxon>
        <taxon>Chaetothyriomycetidae</taxon>
        <taxon>Chaetothyriales</taxon>
        <taxon>Herpotrichiellaceae</taxon>
        <taxon>Cladophialophora</taxon>
    </lineage>
</organism>
<dbReference type="CDD" id="cd05251">
    <property type="entry name" value="NmrA_like_SDR_a"/>
    <property type="match status" value="1"/>
</dbReference>
<protein>
    <recommendedName>
        <fullName evidence="7">NmrA-like family domain-containing protein 1</fullName>
    </recommendedName>
</protein>
<comment type="similarity">
    <text evidence="3">Belongs to the NmrA-type oxidoreductase family.</text>
</comment>
<dbReference type="Pfam" id="PF05368">
    <property type="entry name" value="NmrA"/>
    <property type="match status" value="1"/>
</dbReference>
<keyword evidence="5" id="KW-0521">NADP</keyword>
<dbReference type="Gene3D" id="3.40.50.720">
    <property type="entry name" value="NAD(P)-binding Rossmann-like Domain"/>
    <property type="match status" value="1"/>
</dbReference>
<keyword evidence="4" id="KW-0963">Cytoplasm</keyword>
<evidence type="ECO:0000256" key="6">
    <source>
        <dbReference type="ARBA" id="ARBA00023242"/>
    </source>
</evidence>
<dbReference type="SUPFAM" id="SSF51735">
    <property type="entry name" value="NAD(P)-binding Rossmann-fold domains"/>
    <property type="match status" value="1"/>
</dbReference>
<evidence type="ECO:0000256" key="5">
    <source>
        <dbReference type="ARBA" id="ARBA00022857"/>
    </source>
</evidence>
<accession>A0AA38XKC4</accession>
<evidence type="ECO:0000256" key="3">
    <source>
        <dbReference type="ARBA" id="ARBA00006328"/>
    </source>
</evidence>
<evidence type="ECO:0000256" key="1">
    <source>
        <dbReference type="ARBA" id="ARBA00004123"/>
    </source>
</evidence>
<evidence type="ECO:0000313" key="9">
    <source>
        <dbReference type="EMBL" id="KAJ9614658.1"/>
    </source>
</evidence>